<evidence type="ECO:0000313" key="3">
    <source>
        <dbReference type="EMBL" id="WFE87727.1"/>
    </source>
</evidence>
<dbReference type="EMBL" id="CP120863">
    <property type="protein sequence ID" value="WFE87727.1"/>
    <property type="molecule type" value="Genomic_DNA"/>
</dbReference>
<dbReference type="PANTHER" id="PTHR33164">
    <property type="entry name" value="TRANSCRIPTIONAL REGULATOR, MARR FAMILY"/>
    <property type="match status" value="1"/>
</dbReference>
<dbReference type="Gene3D" id="1.10.10.10">
    <property type="entry name" value="Winged helix-like DNA-binding domain superfamily/Winged helix DNA-binding domain"/>
    <property type="match status" value="1"/>
</dbReference>
<dbReference type="InterPro" id="IPR000835">
    <property type="entry name" value="HTH_MarR-typ"/>
</dbReference>
<feature type="domain" description="HTH marR-type" evidence="2">
    <location>
        <begin position="16"/>
        <end position="146"/>
    </location>
</feature>
<dbReference type="RefSeq" id="WP_265681536.1">
    <property type="nucleotide sequence ID" value="NZ_CP120863.1"/>
</dbReference>
<dbReference type="InterPro" id="IPR036390">
    <property type="entry name" value="WH_DNA-bd_sf"/>
</dbReference>
<comment type="subcellular location">
    <subcellularLocation>
        <location evidence="1">Cytoplasm</location>
    </subcellularLocation>
</comment>
<dbReference type="PRINTS" id="PR00598">
    <property type="entry name" value="HTHMARR"/>
</dbReference>
<dbReference type="PANTHER" id="PTHR33164:SF5">
    <property type="entry name" value="ORGANIC HYDROPEROXIDE RESISTANCE TRANSCRIPTIONAL REGULATOR"/>
    <property type="match status" value="1"/>
</dbReference>
<dbReference type="SUPFAM" id="SSF46785">
    <property type="entry name" value="Winged helix' DNA-binding domain"/>
    <property type="match status" value="1"/>
</dbReference>
<dbReference type="InterPro" id="IPR039422">
    <property type="entry name" value="MarR/SlyA-like"/>
</dbReference>
<proteinExistence type="predicted"/>
<dbReference type="SMART" id="SM00347">
    <property type="entry name" value="HTH_MARR"/>
    <property type="match status" value="1"/>
</dbReference>
<evidence type="ECO:0000259" key="2">
    <source>
        <dbReference type="PROSITE" id="PS50995"/>
    </source>
</evidence>
<dbReference type="Proteomes" id="UP001209803">
    <property type="component" value="Chromosome"/>
</dbReference>
<dbReference type="PROSITE" id="PS50995">
    <property type="entry name" value="HTH_MARR_2"/>
    <property type="match status" value="1"/>
</dbReference>
<accession>A0ABY8EXG2</accession>
<name>A0ABY8EXG2_9HYPH</name>
<sequence length="147" mass="16655">MPDRTEPNEKPKIRLDNQLCFALYAASNAVGQHYQTLLKSYDLTYSQYLVLMALAEEDGISISRLARRLEVSKATMTPMLRRLESKGLLIRQIQEGNERQKIIALTEAGHKTWAKCCDISLDVFERTGLSVAEAQQVIRICAKIARD</sequence>
<evidence type="ECO:0000313" key="4">
    <source>
        <dbReference type="Proteomes" id="UP001209803"/>
    </source>
</evidence>
<dbReference type="InterPro" id="IPR036388">
    <property type="entry name" value="WH-like_DNA-bd_sf"/>
</dbReference>
<gene>
    <name evidence="3" type="ORF">K1718_16335</name>
</gene>
<organism evidence="3 4">
    <name type="scientific">Roseibium porphyridii</name>
    <dbReference type="NCBI Taxonomy" id="2866279"/>
    <lineage>
        <taxon>Bacteria</taxon>
        <taxon>Pseudomonadati</taxon>
        <taxon>Pseudomonadota</taxon>
        <taxon>Alphaproteobacteria</taxon>
        <taxon>Hyphomicrobiales</taxon>
        <taxon>Stappiaceae</taxon>
        <taxon>Roseibium</taxon>
    </lineage>
</organism>
<evidence type="ECO:0000256" key="1">
    <source>
        <dbReference type="ARBA" id="ARBA00004496"/>
    </source>
</evidence>
<reference evidence="3 4" key="1">
    <citation type="submission" date="2023-03" db="EMBL/GenBank/DDBJ databases">
        <title>Roseibium porphyridii sp. nov. and Roseibium rhodosorbium sp. nov. isolated from marine algae, Porphyridium cruentum and Rhodosorus marinus, respectively.</title>
        <authorList>
            <person name="Lee M.W."/>
            <person name="Choi B.J."/>
            <person name="Lee J.K."/>
            <person name="Choi D.G."/>
            <person name="Baek J.H."/>
            <person name="Bayburt H."/>
            <person name="Kim J.M."/>
            <person name="Han D.M."/>
            <person name="Kim K.H."/>
            <person name="Jeon C.O."/>
        </authorList>
    </citation>
    <scope>NUCLEOTIDE SEQUENCE [LARGE SCALE GENOMIC DNA]</scope>
    <source>
        <strain evidence="3 4">KMA01</strain>
    </source>
</reference>
<keyword evidence="4" id="KW-1185">Reference proteome</keyword>
<protein>
    <submittedName>
        <fullName evidence="3">MarR family transcriptional regulator</fullName>
    </submittedName>
</protein>
<dbReference type="Pfam" id="PF01047">
    <property type="entry name" value="MarR"/>
    <property type="match status" value="1"/>
</dbReference>